<name>A0A9W8TIY6_9PEZI</name>
<feature type="region of interest" description="Disordered" evidence="1">
    <location>
        <begin position="541"/>
        <end position="647"/>
    </location>
</feature>
<dbReference type="InterPro" id="IPR038765">
    <property type="entry name" value="Papain-like_cys_pep_sf"/>
</dbReference>
<evidence type="ECO:0000256" key="1">
    <source>
        <dbReference type="SAM" id="MobiDB-lite"/>
    </source>
</evidence>
<dbReference type="AlphaFoldDB" id="A0A9W8TIY6"/>
<comment type="caution">
    <text evidence="2">The sequence shown here is derived from an EMBL/GenBank/DDBJ whole genome shotgun (WGS) entry which is preliminary data.</text>
</comment>
<gene>
    <name evidence="2" type="ORF">NPX13_g9528</name>
</gene>
<dbReference type="VEuPathDB" id="FungiDB:F4678DRAFT_469524"/>
<keyword evidence="3" id="KW-1185">Reference proteome</keyword>
<reference evidence="2" key="1">
    <citation type="submission" date="2022-07" db="EMBL/GenBank/DDBJ databases">
        <title>Genome Sequence of Xylaria arbuscula.</title>
        <authorList>
            <person name="Buettner E."/>
        </authorList>
    </citation>
    <scope>NUCLEOTIDE SEQUENCE</scope>
    <source>
        <strain evidence="2">VT107</strain>
    </source>
</reference>
<organism evidence="2 3">
    <name type="scientific">Xylaria arbuscula</name>
    <dbReference type="NCBI Taxonomy" id="114810"/>
    <lineage>
        <taxon>Eukaryota</taxon>
        <taxon>Fungi</taxon>
        <taxon>Dikarya</taxon>
        <taxon>Ascomycota</taxon>
        <taxon>Pezizomycotina</taxon>
        <taxon>Sordariomycetes</taxon>
        <taxon>Xylariomycetidae</taxon>
        <taxon>Xylariales</taxon>
        <taxon>Xylariaceae</taxon>
        <taxon>Xylaria</taxon>
    </lineage>
</organism>
<sequence length="687" mass="75699">MSNVLNYRSGQNVCSSSCPIEHIDIPGDKIKKPSKSWPDIRGFNSLNYSREKWLTGDAIEISIEEYCRGLPQALQDKIGLGIPGLRPDAWCRGSKGAEAMNMAIAVPQKRALARLSRTEYSLFPVCVNHNHWVLVFMRKAARNGEKEFLHVTHIAVIDPEHSSTTVRLVYQRLHQWLTVGGNFTFSPYSPRVVWAPVQRDGTSCGPRAYWNAKQLLDRLLELHEEAIYEEALWNDLSGWFNEDFVRSEMTGRCAWAAVRGMDYNARVAVECVNRVRRYDASNAPWERADQLMKAIDIKNKKPERRPNLPPVVSDNGPGGMVRQLTPMQISTNTTPFSSPARDTLQGQIRDATPVRSNAGTPAPSSQGGWKPSSRGLNRHKVMPNLKAGPKELVVVNDSADEREEALRTGPAFSKSLRGTPVDMGTTKANPIYIADSPSSRGSPGSTKSRASSNDSAKSSGVAFFSQPPSRGETPVRQLYGVNTPVTDQINPKDKYFSKGSLSDPFVVAAASKTAVPLDTPVSLPQSKRAKTTRHLDPIVKNLFPQRPGSSLRFPVTFPSPPELKQRPKTPFISRDSSRQSSVAASRGPGSSRQSPIVIDSPPRPGSSRQSAIVLDDSPDSSPAMAALATRSPSVASDTLSKRKRDEDDSEVLFVWGPLRDQVEEVRKVKKAKVELPKGYKAVSFLDL</sequence>
<feature type="compositionally biased region" description="Polar residues" evidence="1">
    <location>
        <begin position="354"/>
        <end position="367"/>
    </location>
</feature>
<feature type="compositionally biased region" description="Polar residues" evidence="1">
    <location>
        <begin position="578"/>
        <end position="594"/>
    </location>
</feature>
<dbReference type="SUPFAM" id="SSF54001">
    <property type="entry name" value="Cysteine proteinases"/>
    <property type="match status" value="1"/>
</dbReference>
<feature type="region of interest" description="Disordered" evidence="1">
    <location>
        <begin position="300"/>
        <end position="319"/>
    </location>
</feature>
<accession>A0A9W8TIY6</accession>
<feature type="compositionally biased region" description="Polar residues" evidence="1">
    <location>
        <begin position="436"/>
        <end position="446"/>
    </location>
</feature>
<proteinExistence type="predicted"/>
<dbReference type="EMBL" id="JANPWZ010002371">
    <property type="protein sequence ID" value="KAJ3559473.1"/>
    <property type="molecule type" value="Genomic_DNA"/>
</dbReference>
<feature type="region of interest" description="Disordered" evidence="1">
    <location>
        <begin position="351"/>
        <end position="491"/>
    </location>
</feature>
<evidence type="ECO:0008006" key="4">
    <source>
        <dbReference type="Google" id="ProtNLM"/>
    </source>
</evidence>
<feature type="compositionally biased region" description="Low complexity" evidence="1">
    <location>
        <begin position="447"/>
        <end position="459"/>
    </location>
</feature>
<dbReference type="Proteomes" id="UP001148614">
    <property type="component" value="Unassembled WGS sequence"/>
</dbReference>
<protein>
    <recommendedName>
        <fullName evidence="4">Ubiquitin-like protease family profile domain-containing protein</fullName>
    </recommendedName>
</protein>
<evidence type="ECO:0000313" key="3">
    <source>
        <dbReference type="Proteomes" id="UP001148614"/>
    </source>
</evidence>
<evidence type="ECO:0000313" key="2">
    <source>
        <dbReference type="EMBL" id="KAJ3559473.1"/>
    </source>
</evidence>